<dbReference type="AlphaFoldDB" id="A0A1G4KBW4"/>
<dbReference type="GO" id="GO:0046872">
    <property type="term" value="F:metal ion binding"/>
    <property type="evidence" value="ECO:0007669"/>
    <property type="project" value="UniProtKB-KW"/>
</dbReference>
<evidence type="ECO:0000256" key="3">
    <source>
        <dbReference type="ARBA" id="ARBA00022842"/>
    </source>
</evidence>
<accession>A0A1G4KBW4</accession>
<keyword evidence="1" id="KW-0479">Metal-binding</keyword>
<feature type="domain" description="EngB-type G" evidence="5">
    <location>
        <begin position="161"/>
        <end position="341"/>
    </location>
</feature>
<evidence type="ECO:0000313" key="6">
    <source>
        <dbReference type="EMBL" id="SCV01807.1"/>
    </source>
</evidence>
<sequence length="353" mass="39630">MKAILNECLKLAARNYGTRVSPLEAGKLVLQARKQDADSISSLEKKSIILDGKKSESRSSRQRIANLAEELYDNYNPGYSRTGKSHLGTANYFFNAAEVTYEWSASSFWEIPGEKLKARAEQQTLDQKHTFQISGDLAHTNGSVKKYLGKTDGIPFELLNGLPEVAFLGRCNAGKSTLLNNLTTEFSKLKLDEYAKTSKKAGYTKTINSFNVGRRFRLIDTPGYGVRGTHEQGELIMRYLRERRELKRAFLLISAEQGFTETDSQVIEFLTKFGIPFELVFTKLDKVKNVGKLHQIIQESGVLELPTMPRMLFLNSVTNSSFPKRLGISSLRNAILESCGLEEGVRPLKIKSK</sequence>
<protein>
    <submittedName>
        <fullName evidence="6">LAME_0G18646g1_1</fullName>
    </submittedName>
</protein>
<evidence type="ECO:0000259" key="5">
    <source>
        <dbReference type="PROSITE" id="PS51706"/>
    </source>
</evidence>
<proteinExistence type="predicted"/>
<dbReference type="InterPro" id="IPR027417">
    <property type="entry name" value="P-loop_NTPase"/>
</dbReference>
<reference evidence="7" key="1">
    <citation type="submission" date="2016-03" db="EMBL/GenBank/DDBJ databases">
        <authorList>
            <person name="Devillers Hugo."/>
        </authorList>
    </citation>
    <scope>NUCLEOTIDE SEQUENCE [LARGE SCALE GENOMIC DNA]</scope>
</reference>
<dbReference type="PANTHER" id="PTHR46498">
    <property type="entry name" value="GTP-BINDING PROTEIN 8"/>
    <property type="match status" value="1"/>
</dbReference>
<evidence type="ECO:0000256" key="4">
    <source>
        <dbReference type="ARBA" id="ARBA00023134"/>
    </source>
</evidence>
<evidence type="ECO:0000313" key="7">
    <source>
        <dbReference type="Proteomes" id="UP000191144"/>
    </source>
</evidence>
<dbReference type="EMBL" id="LT598484">
    <property type="protein sequence ID" value="SCV01807.1"/>
    <property type="molecule type" value="Genomic_DNA"/>
</dbReference>
<keyword evidence="4" id="KW-0342">GTP-binding</keyword>
<dbReference type="GO" id="GO:0005525">
    <property type="term" value="F:GTP binding"/>
    <property type="evidence" value="ECO:0007669"/>
    <property type="project" value="UniProtKB-KW"/>
</dbReference>
<gene>
    <name evidence="6" type="ORF">LAME_0G18646G</name>
</gene>
<keyword evidence="2" id="KW-0547">Nucleotide-binding</keyword>
<keyword evidence="7" id="KW-1185">Reference proteome</keyword>
<organism evidence="6 7">
    <name type="scientific">Lachancea meyersii CBS 8951</name>
    <dbReference type="NCBI Taxonomy" id="1266667"/>
    <lineage>
        <taxon>Eukaryota</taxon>
        <taxon>Fungi</taxon>
        <taxon>Dikarya</taxon>
        <taxon>Ascomycota</taxon>
        <taxon>Saccharomycotina</taxon>
        <taxon>Saccharomycetes</taxon>
        <taxon>Saccharomycetales</taxon>
        <taxon>Saccharomycetaceae</taxon>
        <taxon>Lachancea</taxon>
    </lineage>
</organism>
<dbReference type="NCBIfam" id="TIGR00231">
    <property type="entry name" value="small_GTP"/>
    <property type="match status" value="1"/>
</dbReference>
<dbReference type="InterPro" id="IPR006073">
    <property type="entry name" value="GTP-bd"/>
</dbReference>
<dbReference type="SUPFAM" id="SSF52540">
    <property type="entry name" value="P-loop containing nucleoside triphosphate hydrolases"/>
    <property type="match status" value="1"/>
</dbReference>
<keyword evidence="3" id="KW-0460">Magnesium</keyword>
<evidence type="ECO:0000256" key="2">
    <source>
        <dbReference type="ARBA" id="ARBA00022741"/>
    </source>
</evidence>
<dbReference type="InterPro" id="IPR052279">
    <property type="entry name" value="EngB_GTPase"/>
</dbReference>
<evidence type="ECO:0000256" key="1">
    <source>
        <dbReference type="ARBA" id="ARBA00022723"/>
    </source>
</evidence>
<dbReference type="CDD" id="cd01876">
    <property type="entry name" value="YihA_EngB"/>
    <property type="match status" value="1"/>
</dbReference>
<dbReference type="Pfam" id="PF01926">
    <property type="entry name" value="MMR_HSR1"/>
    <property type="match status" value="1"/>
</dbReference>
<name>A0A1G4KBW4_9SACH</name>
<dbReference type="OrthoDB" id="391988at2759"/>
<dbReference type="PANTHER" id="PTHR46498:SF1">
    <property type="entry name" value="GTP-BINDING PROTEIN 8"/>
    <property type="match status" value="1"/>
</dbReference>
<dbReference type="InterPro" id="IPR030393">
    <property type="entry name" value="G_ENGB_dom"/>
</dbReference>
<dbReference type="Gene3D" id="3.40.50.300">
    <property type="entry name" value="P-loop containing nucleotide triphosphate hydrolases"/>
    <property type="match status" value="1"/>
</dbReference>
<dbReference type="GO" id="GO:0005739">
    <property type="term" value="C:mitochondrion"/>
    <property type="evidence" value="ECO:0007669"/>
    <property type="project" value="TreeGrafter"/>
</dbReference>
<dbReference type="InterPro" id="IPR005225">
    <property type="entry name" value="Small_GTP-bd"/>
</dbReference>
<dbReference type="PROSITE" id="PS51706">
    <property type="entry name" value="G_ENGB"/>
    <property type="match status" value="1"/>
</dbReference>
<dbReference type="Proteomes" id="UP000191144">
    <property type="component" value="Chromosome G"/>
</dbReference>